<dbReference type="EMBL" id="MU032349">
    <property type="protein sequence ID" value="KAF3763517.1"/>
    <property type="molecule type" value="Genomic_DNA"/>
</dbReference>
<feature type="region of interest" description="Disordered" evidence="1">
    <location>
        <begin position="1"/>
        <end position="32"/>
    </location>
</feature>
<dbReference type="Proteomes" id="UP000803844">
    <property type="component" value="Unassembled WGS sequence"/>
</dbReference>
<gene>
    <name evidence="2" type="ORF">M406DRAFT_332013</name>
</gene>
<proteinExistence type="predicted"/>
<feature type="compositionally biased region" description="Polar residues" evidence="1">
    <location>
        <begin position="1"/>
        <end position="11"/>
    </location>
</feature>
<accession>A0A9P5CMQ9</accession>
<organism evidence="2 3">
    <name type="scientific">Cryphonectria parasitica (strain ATCC 38755 / EP155)</name>
    <dbReference type="NCBI Taxonomy" id="660469"/>
    <lineage>
        <taxon>Eukaryota</taxon>
        <taxon>Fungi</taxon>
        <taxon>Dikarya</taxon>
        <taxon>Ascomycota</taxon>
        <taxon>Pezizomycotina</taxon>
        <taxon>Sordariomycetes</taxon>
        <taxon>Sordariomycetidae</taxon>
        <taxon>Diaporthales</taxon>
        <taxon>Cryphonectriaceae</taxon>
        <taxon>Cryphonectria-Endothia species complex</taxon>
        <taxon>Cryphonectria</taxon>
    </lineage>
</organism>
<feature type="compositionally biased region" description="Polar residues" evidence="1">
    <location>
        <begin position="19"/>
        <end position="29"/>
    </location>
</feature>
<keyword evidence="3" id="KW-1185">Reference proteome</keyword>
<evidence type="ECO:0000313" key="2">
    <source>
        <dbReference type="EMBL" id="KAF3763517.1"/>
    </source>
</evidence>
<protein>
    <submittedName>
        <fullName evidence="2">Uncharacterized protein</fullName>
    </submittedName>
</protein>
<name>A0A9P5CMQ9_CRYP1</name>
<comment type="caution">
    <text evidence="2">The sequence shown here is derived from an EMBL/GenBank/DDBJ whole genome shotgun (WGS) entry which is preliminary data.</text>
</comment>
<evidence type="ECO:0000256" key="1">
    <source>
        <dbReference type="SAM" id="MobiDB-lite"/>
    </source>
</evidence>
<evidence type="ECO:0000313" key="3">
    <source>
        <dbReference type="Proteomes" id="UP000803844"/>
    </source>
</evidence>
<dbReference type="RefSeq" id="XP_040774478.1">
    <property type="nucleotide sequence ID" value="XM_040920697.1"/>
</dbReference>
<dbReference type="GeneID" id="63837826"/>
<sequence length="109" mass="12329">MTPDSEASQGSPERPVSMTPPQAQSSQDKLTTRRRAIPCEACLKRELQHLEDPYYGMIYKGQPSNQYSLSRCYAAIEPNKSLEKNTKACTQYTGSSKKAKYTFQRIIMS</sequence>
<dbReference type="AlphaFoldDB" id="A0A9P5CMQ9"/>
<reference evidence="2" key="1">
    <citation type="journal article" date="2020" name="Phytopathology">
        <title>Genome sequence of the chestnut blight fungus Cryphonectria parasitica EP155: A fundamental resource for an archetypical invasive plant pathogen.</title>
        <authorList>
            <person name="Crouch J.A."/>
            <person name="Dawe A."/>
            <person name="Aerts A."/>
            <person name="Barry K."/>
            <person name="Churchill A.C.L."/>
            <person name="Grimwood J."/>
            <person name="Hillman B."/>
            <person name="Milgroom M.G."/>
            <person name="Pangilinan J."/>
            <person name="Smith M."/>
            <person name="Salamov A."/>
            <person name="Schmutz J."/>
            <person name="Yadav J."/>
            <person name="Grigoriev I.V."/>
            <person name="Nuss D."/>
        </authorList>
    </citation>
    <scope>NUCLEOTIDE SEQUENCE</scope>
    <source>
        <strain evidence="2">EP155</strain>
    </source>
</reference>